<name>A0A4V1IR52_9FUNG</name>
<gene>
    <name evidence="1" type="ORF">BDK51DRAFT_30908</name>
</gene>
<evidence type="ECO:0000313" key="2">
    <source>
        <dbReference type="Proteomes" id="UP000269721"/>
    </source>
</evidence>
<keyword evidence="2" id="KW-1185">Reference proteome</keyword>
<dbReference type="AlphaFoldDB" id="A0A4V1IR52"/>
<dbReference type="EMBL" id="KZ996444">
    <property type="protein sequence ID" value="RKO88847.1"/>
    <property type="molecule type" value="Genomic_DNA"/>
</dbReference>
<dbReference type="InterPro" id="IPR038279">
    <property type="entry name" value="Ndc10_dom2_sf"/>
</dbReference>
<dbReference type="Gene3D" id="1.10.443.20">
    <property type="entry name" value="Centromere DNA-binding protein complex CBF3 subunit, domain 2"/>
    <property type="match status" value="1"/>
</dbReference>
<reference evidence="2" key="1">
    <citation type="journal article" date="2018" name="Nat. Microbiol.">
        <title>Leveraging single-cell genomics to expand the fungal tree of life.</title>
        <authorList>
            <person name="Ahrendt S.R."/>
            <person name="Quandt C.A."/>
            <person name="Ciobanu D."/>
            <person name="Clum A."/>
            <person name="Salamov A."/>
            <person name="Andreopoulos B."/>
            <person name="Cheng J.F."/>
            <person name="Woyke T."/>
            <person name="Pelin A."/>
            <person name="Henrissat B."/>
            <person name="Reynolds N.K."/>
            <person name="Benny G.L."/>
            <person name="Smith M.E."/>
            <person name="James T.Y."/>
            <person name="Grigoriev I.V."/>
        </authorList>
    </citation>
    <scope>NUCLEOTIDE SEQUENCE [LARGE SCALE GENOMIC DNA]</scope>
</reference>
<evidence type="ECO:0000313" key="1">
    <source>
        <dbReference type="EMBL" id="RKO88847.1"/>
    </source>
</evidence>
<dbReference type="GO" id="GO:0003677">
    <property type="term" value="F:DNA binding"/>
    <property type="evidence" value="ECO:0007669"/>
    <property type="project" value="InterPro"/>
</dbReference>
<sequence length="104" mass="11901">MLKTKMCQEQRGTFQNLVAQRELTCGLDLSNLGILLLIDKGYQGTVALEARFASSNTNLYKIEQSGTFRHRKAEIRPIGGLAFLFVQRFMVDEEAWPSFKNRED</sequence>
<dbReference type="Proteomes" id="UP000269721">
    <property type="component" value="Unassembled WGS sequence"/>
</dbReference>
<protein>
    <submittedName>
        <fullName evidence="1">Uncharacterized protein</fullName>
    </submittedName>
</protein>
<proteinExistence type="predicted"/>
<organism evidence="1 2">
    <name type="scientific">Blyttiomyces helicus</name>
    <dbReference type="NCBI Taxonomy" id="388810"/>
    <lineage>
        <taxon>Eukaryota</taxon>
        <taxon>Fungi</taxon>
        <taxon>Fungi incertae sedis</taxon>
        <taxon>Chytridiomycota</taxon>
        <taxon>Chytridiomycota incertae sedis</taxon>
        <taxon>Chytridiomycetes</taxon>
        <taxon>Chytridiomycetes incertae sedis</taxon>
        <taxon>Blyttiomyces</taxon>
    </lineage>
</organism>
<dbReference type="OrthoDB" id="125800at2759"/>
<accession>A0A4V1IR52</accession>